<dbReference type="RefSeq" id="WP_344538728.1">
    <property type="nucleotide sequence ID" value="NZ_BAAATD010000001.1"/>
</dbReference>
<dbReference type="Proteomes" id="UP001501509">
    <property type="component" value="Unassembled WGS sequence"/>
</dbReference>
<feature type="transmembrane region" description="Helical" evidence="1">
    <location>
        <begin position="239"/>
        <end position="260"/>
    </location>
</feature>
<feature type="transmembrane region" description="Helical" evidence="1">
    <location>
        <begin position="20"/>
        <end position="37"/>
    </location>
</feature>
<evidence type="ECO:0000313" key="2">
    <source>
        <dbReference type="EMBL" id="GAA2582497.1"/>
    </source>
</evidence>
<organism evidence="2 3">
    <name type="scientific">Actinomadura fulvescens</name>
    <dbReference type="NCBI Taxonomy" id="46160"/>
    <lineage>
        <taxon>Bacteria</taxon>
        <taxon>Bacillati</taxon>
        <taxon>Actinomycetota</taxon>
        <taxon>Actinomycetes</taxon>
        <taxon>Streptosporangiales</taxon>
        <taxon>Thermomonosporaceae</taxon>
        <taxon>Actinomadura</taxon>
    </lineage>
</organism>
<gene>
    <name evidence="2" type="ORF">GCM10010411_14030</name>
</gene>
<feature type="transmembrane region" description="Helical" evidence="1">
    <location>
        <begin position="164"/>
        <end position="183"/>
    </location>
</feature>
<feature type="transmembrane region" description="Helical" evidence="1">
    <location>
        <begin position="298"/>
        <end position="316"/>
    </location>
</feature>
<reference evidence="3" key="1">
    <citation type="journal article" date="2019" name="Int. J. Syst. Evol. Microbiol.">
        <title>The Global Catalogue of Microorganisms (GCM) 10K type strain sequencing project: providing services to taxonomists for standard genome sequencing and annotation.</title>
        <authorList>
            <consortium name="The Broad Institute Genomics Platform"/>
            <consortium name="The Broad Institute Genome Sequencing Center for Infectious Disease"/>
            <person name="Wu L."/>
            <person name="Ma J."/>
        </authorList>
    </citation>
    <scope>NUCLEOTIDE SEQUENCE [LARGE SCALE GENOMIC DNA]</scope>
    <source>
        <strain evidence="3">JCM 6833</strain>
    </source>
</reference>
<keyword evidence="1" id="KW-0812">Transmembrane</keyword>
<feature type="transmembrane region" description="Helical" evidence="1">
    <location>
        <begin position="431"/>
        <end position="452"/>
    </location>
</feature>
<protein>
    <submittedName>
        <fullName evidence="2">Exporter of polyketide antibiotics</fullName>
    </submittedName>
</protein>
<keyword evidence="1" id="KW-0472">Membrane</keyword>
<feature type="transmembrane region" description="Helical" evidence="1">
    <location>
        <begin position="86"/>
        <end position="104"/>
    </location>
</feature>
<keyword evidence="3" id="KW-1185">Reference proteome</keyword>
<feature type="transmembrane region" description="Helical" evidence="1">
    <location>
        <begin position="190"/>
        <end position="208"/>
    </location>
</feature>
<keyword evidence="1" id="KW-1133">Transmembrane helix</keyword>
<evidence type="ECO:0000313" key="3">
    <source>
        <dbReference type="Proteomes" id="UP001501509"/>
    </source>
</evidence>
<feature type="transmembrane region" description="Helical" evidence="1">
    <location>
        <begin position="125"/>
        <end position="152"/>
    </location>
</feature>
<name>A0ABP6BQU6_9ACTN</name>
<sequence>MKALTGTGGLARLALRRDRVMLPVWTAIFVLTASSTASSTKGLYPTVESRVKLASNTNDTPSLVALYGKVYDPTSLGAVSMLKMNIFGSLLAAILSIIVVVRHTRQEEESGRLELVGATVVGRRAPLTAALLVVLGTNAVIGLLAALGLVAAGLPVAGSFASGLAWASVGVAFGAIAAVVAQLTDSARTAIGISSAVLGAVYLVRAVGDTSDENGPQWLSWLSPIGWGQQFRPYAGDRWWVALITVTFAAVMVAVAYALVARRDLGAGLLPDRPGPATAPASLGSPLGLAWRLQRGSVIGWTIGGFVGGLLFGSIATNVDDMLESDQAREFIEKLGGSTQNLTDAFLATELGFVAVFASVFGVQSAMRLRSEETTQRAEPLLATATGRIGWTFSHLLIALLGTALILVTVGFGAGLAYGGATDDMGEVGRLIGAALVQIPAAWVIVGIVIAAFGLVPRFVVAGWAALVAFLLIGELGPLFELPEWLMDVSPFAHSPRLPGGELSATPIAGLLAVAAALIAVGVYGFRRRDITG</sequence>
<evidence type="ECO:0000256" key="1">
    <source>
        <dbReference type="SAM" id="Phobius"/>
    </source>
</evidence>
<comment type="caution">
    <text evidence="2">The sequence shown here is derived from an EMBL/GenBank/DDBJ whole genome shotgun (WGS) entry which is preliminary data.</text>
</comment>
<feature type="transmembrane region" description="Helical" evidence="1">
    <location>
        <begin position="396"/>
        <end position="419"/>
    </location>
</feature>
<accession>A0ABP6BQU6</accession>
<proteinExistence type="predicted"/>
<feature type="transmembrane region" description="Helical" evidence="1">
    <location>
        <begin position="345"/>
        <end position="363"/>
    </location>
</feature>
<feature type="transmembrane region" description="Helical" evidence="1">
    <location>
        <begin position="505"/>
        <end position="526"/>
    </location>
</feature>
<feature type="transmembrane region" description="Helical" evidence="1">
    <location>
        <begin position="459"/>
        <end position="480"/>
    </location>
</feature>
<dbReference type="EMBL" id="BAAATD010000001">
    <property type="protein sequence ID" value="GAA2582497.1"/>
    <property type="molecule type" value="Genomic_DNA"/>
</dbReference>